<dbReference type="Proteomes" id="UP000238775">
    <property type="component" value="Unassembled WGS sequence"/>
</dbReference>
<dbReference type="Proteomes" id="UP000255091">
    <property type="component" value="Unassembled WGS sequence"/>
</dbReference>
<dbReference type="EMBL" id="UHAP01000001">
    <property type="protein sequence ID" value="SUK34105.1"/>
    <property type="molecule type" value="Genomic_DNA"/>
</dbReference>
<organism evidence="2 4">
    <name type="scientific">Staphylococcus aureus</name>
    <dbReference type="NCBI Taxonomy" id="1280"/>
    <lineage>
        <taxon>Bacteria</taxon>
        <taxon>Bacillati</taxon>
        <taxon>Bacillota</taxon>
        <taxon>Bacilli</taxon>
        <taxon>Bacillales</taxon>
        <taxon>Staphylococcaceae</taxon>
        <taxon>Staphylococcus</taxon>
    </lineage>
</organism>
<evidence type="ECO:0000313" key="1">
    <source>
        <dbReference type="EMBL" id="PPJ69227.1"/>
    </source>
</evidence>
<dbReference type="RefSeq" id="WP_000671090.1">
    <property type="nucleotide sequence ID" value="NZ_BAABSP010000012.1"/>
</dbReference>
<reference evidence="2 4" key="2">
    <citation type="submission" date="2018-06" db="EMBL/GenBank/DDBJ databases">
        <authorList>
            <consortium name="Pathogen Informatics"/>
            <person name="Doyle S."/>
        </authorList>
    </citation>
    <scope>NUCLEOTIDE SEQUENCE [LARGE SCALE GENOMIC DNA]</scope>
    <source>
        <strain evidence="2 4">NCTC6133</strain>
    </source>
</reference>
<dbReference type="EMBL" id="PGWZ01000621">
    <property type="protein sequence ID" value="PPJ69227.1"/>
    <property type="molecule type" value="Genomic_DNA"/>
</dbReference>
<reference evidence="1 3" key="1">
    <citation type="submission" date="2017-11" db="EMBL/GenBank/DDBJ databases">
        <authorList>
            <person name="Founou R.C."/>
            <person name="Founou L."/>
            <person name="Allam M."/>
            <person name="Ismail A."/>
            <person name="Essack S.Y."/>
        </authorList>
    </citation>
    <scope>NUCLEOTIDE SEQUENCE [LARGE SCALE GENOMIC DNA]</scope>
    <source>
        <strain evidence="1 3">G703N2B1</strain>
    </source>
</reference>
<evidence type="ECO:0000313" key="4">
    <source>
        <dbReference type="Proteomes" id="UP000255091"/>
    </source>
</evidence>
<sequence>MKFNEIWINEYLALVNDDNPIHNEIVPGQLVSQMMLMAMSIEANQCQINYVKPILINENIEFIEEHEQEMIAINDDGEIKVKISLSTKNNRY</sequence>
<name>A0A2S6D1J0_STAAU</name>
<dbReference type="AlphaFoldDB" id="A0A2S6D1J0"/>
<evidence type="ECO:0000313" key="3">
    <source>
        <dbReference type="Proteomes" id="UP000238775"/>
    </source>
</evidence>
<protein>
    <submittedName>
        <fullName evidence="2">Uncharacterized protein</fullName>
    </submittedName>
</protein>
<proteinExistence type="predicted"/>
<evidence type="ECO:0000313" key="2">
    <source>
        <dbReference type="EMBL" id="SUK34105.1"/>
    </source>
</evidence>
<accession>A0A2S6D1J0</accession>
<gene>
    <name evidence="1" type="ORF">CV021_15865</name>
    <name evidence="2" type="ORF">NCTC6133_00681</name>
</gene>